<feature type="compositionally biased region" description="Basic residues" evidence="1">
    <location>
        <begin position="12"/>
        <end position="21"/>
    </location>
</feature>
<feature type="compositionally biased region" description="Low complexity" evidence="1">
    <location>
        <begin position="114"/>
        <end position="131"/>
    </location>
</feature>
<accession>A0A2S6IMD1</accession>
<keyword evidence="3" id="KW-1185">Reference proteome</keyword>
<protein>
    <submittedName>
        <fullName evidence="2">Uncharacterized protein</fullName>
    </submittedName>
</protein>
<proteinExistence type="predicted"/>
<sequence length="288" mass="30472">MEPLHGPAPGGSKRRRRRRRAALPAATPGHADLHHLDVPVLGHLSGPVVRTIGWMWLGLWITFFALDLEQLALPLMFLWIFASISYEDAVGKRRRAARKAARHGGRQGRPDAAPPAATAPPAADRAPAALGPSAANAVAAEGATAPPDRGTGALRALEAAVRRAQAAAPDLPPGAVATVLDIAATVRPLLARAAEPGADARVVHDLHALAGEYLPTALEDYLRLPPDVAAAPTATTGRTPAEELTEQLELLREGAAGLRSDLHAADAERLSTQRRFLETKFHRSDLDL</sequence>
<feature type="region of interest" description="Disordered" evidence="1">
    <location>
        <begin position="97"/>
        <end position="131"/>
    </location>
</feature>
<dbReference type="Proteomes" id="UP000239485">
    <property type="component" value="Unassembled WGS sequence"/>
</dbReference>
<dbReference type="AlphaFoldDB" id="A0A2S6IMD1"/>
<dbReference type="RefSeq" id="WP_146099486.1">
    <property type="nucleotide sequence ID" value="NZ_PTJD01000006.1"/>
</dbReference>
<feature type="region of interest" description="Disordered" evidence="1">
    <location>
        <begin position="1"/>
        <end position="28"/>
    </location>
</feature>
<organism evidence="2 3">
    <name type="scientific">Kineococcus xinjiangensis</name>
    <dbReference type="NCBI Taxonomy" id="512762"/>
    <lineage>
        <taxon>Bacteria</taxon>
        <taxon>Bacillati</taxon>
        <taxon>Actinomycetota</taxon>
        <taxon>Actinomycetes</taxon>
        <taxon>Kineosporiales</taxon>
        <taxon>Kineosporiaceae</taxon>
        <taxon>Kineococcus</taxon>
    </lineage>
</organism>
<feature type="compositionally biased region" description="Basic residues" evidence="1">
    <location>
        <begin position="97"/>
        <end position="106"/>
    </location>
</feature>
<evidence type="ECO:0000256" key="1">
    <source>
        <dbReference type="SAM" id="MobiDB-lite"/>
    </source>
</evidence>
<evidence type="ECO:0000313" key="3">
    <source>
        <dbReference type="Proteomes" id="UP000239485"/>
    </source>
</evidence>
<dbReference type="EMBL" id="PTJD01000006">
    <property type="protein sequence ID" value="PPK95368.1"/>
    <property type="molecule type" value="Genomic_DNA"/>
</dbReference>
<gene>
    <name evidence="2" type="ORF">CLV92_106189</name>
</gene>
<name>A0A2S6IMD1_9ACTN</name>
<dbReference type="OrthoDB" id="67304at2"/>
<evidence type="ECO:0000313" key="2">
    <source>
        <dbReference type="EMBL" id="PPK95368.1"/>
    </source>
</evidence>
<comment type="caution">
    <text evidence="2">The sequence shown here is derived from an EMBL/GenBank/DDBJ whole genome shotgun (WGS) entry which is preliminary data.</text>
</comment>
<reference evidence="2 3" key="1">
    <citation type="submission" date="2018-02" db="EMBL/GenBank/DDBJ databases">
        <title>Genomic Encyclopedia of Archaeal and Bacterial Type Strains, Phase II (KMG-II): from individual species to whole genera.</title>
        <authorList>
            <person name="Goeker M."/>
        </authorList>
    </citation>
    <scope>NUCLEOTIDE SEQUENCE [LARGE SCALE GENOMIC DNA]</scope>
    <source>
        <strain evidence="2 3">DSM 22857</strain>
    </source>
</reference>